<name>D0NIS5_PHYIT</name>
<dbReference type="KEGG" id="pif:PITG_11439"/>
<organism evidence="1 2">
    <name type="scientific">Phytophthora infestans (strain T30-4)</name>
    <name type="common">Potato late blight agent</name>
    <dbReference type="NCBI Taxonomy" id="403677"/>
    <lineage>
        <taxon>Eukaryota</taxon>
        <taxon>Sar</taxon>
        <taxon>Stramenopiles</taxon>
        <taxon>Oomycota</taxon>
        <taxon>Peronosporomycetes</taxon>
        <taxon>Peronosporales</taxon>
        <taxon>Peronosporaceae</taxon>
        <taxon>Phytophthora</taxon>
    </lineage>
</organism>
<dbReference type="Proteomes" id="UP000006643">
    <property type="component" value="Unassembled WGS sequence"/>
</dbReference>
<accession>D0NIS5</accession>
<keyword evidence="2" id="KW-1185">Reference proteome</keyword>
<evidence type="ECO:0000313" key="1">
    <source>
        <dbReference type="EMBL" id="EEY59409.1"/>
    </source>
</evidence>
<gene>
    <name evidence="1" type="ORF">PITG_11439</name>
</gene>
<dbReference type="AlphaFoldDB" id="D0NIS5"/>
<dbReference type="InParanoid" id="D0NIS5"/>
<dbReference type="HOGENOM" id="CLU_2325305_0_0_1"/>
<dbReference type="EMBL" id="DS028140">
    <property type="protein sequence ID" value="EEY59409.1"/>
    <property type="molecule type" value="Genomic_DNA"/>
</dbReference>
<proteinExistence type="predicted"/>
<dbReference type="OrthoDB" id="125711at2759"/>
<dbReference type="RefSeq" id="XP_002901019.1">
    <property type="nucleotide sequence ID" value="XM_002900973.1"/>
</dbReference>
<sequence length="99" mass="10884">MDHDKSEVALEVFASIQSSNGSGLSTDVAKMLVMTLTSAQKLDKAVQVLNLCIKRKVSLATPPIAELLQACYKFGKFDTVFKIFALYGHFNLPEYKVIG</sequence>
<dbReference type="VEuPathDB" id="FungiDB:PITG_11439"/>
<protein>
    <recommendedName>
        <fullName evidence="3">Pentacotripeptide-repeat region of PRORP domain-containing protein</fullName>
    </recommendedName>
</protein>
<dbReference type="STRING" id="403677.D0NIS5"/>
<dbReference type="GeneID" id="9474790"/>
<reference evidence="2" key="1">
    <citation type="journal article" date="2009" name="Nature">
        <title>Genome sequence and analysis of the Irish potato famine pathogen Phytophthora infestans.</title>
        <authorList>
            <consortium name="The Broad Institute Genome Sequencing Platform"/>
            <person name="Haas B.J."/>
            <person name="Kamoun S."/>
            <person name="Zody M.C."/>
            <person name="Jiang R.H."/>
            <person name="Handsaker R.E."/>
            <person name="Cano L.M."/>
            <person name="Grabherr M."/>
            <person name="Kodira C.D."/>
            <person name="Raffaele S."/>
            <person name="Torto-Alalibo T."/>
            <person name="Bozkurt T.O."/>
            <person name="Ah-Fong A.M."/>
            <person name="Alvarado L."/>
            <person name="Anderson V.L."/>
            <person name="Armstrong M.R."/>
            <person name="Avrova A."/>
            <person name="Baxter L."/>
            <person name="Beynon J."/>
            <person name="Boevink P.C."/>
            <person name="Bollmann S.R."/>
            <person name="Bos J.I."/>
            <person name="Bulone V."/>
            <person name="Cai G."/>
            <person name="Cakir C."/>
            <person name="Carrington J.C."/>
            <person name="Chawner M."/>
            <person name="Conti L."/>
            <person name="Costanzo S."/>
            <person name="Ewan R."/>
            <person name="Fahlgren N."/>
            <person name="Fischbach M.A."/>
            <person name="Fugelstad J."/>
            <person name="Gilroy E.M."/>
            <person name="Gnerre S."/>
            <person name="Green P.J."/>
            <person name="Grenville-Briggs L.J."/>
            <person name="Griffith J."/>
            <person name="Grunwald N.J."/>
            <person name="Horn K."/>
            <person name="Horner N.R."/>
            <person name="Hu C.H."/>
            <person name="Huitema E."/>
            <person name="Jeong D.H."/>
            <person name="Jones A.M."/>
            <person name="Jones J.D."/>
            <person name="Jones R.W."/>
            <person name="Karlsson E.K."/>
            <person name="Kunjeti S.G."/>
            <person name="Lamour K."/>
            <person name="Liu Z."/>
            <person name="Ma L."/>
            <person name="Maclean D."/>
            <person name="Chibucos M.C."/>
            <person name="McDonald H."/>
            <person name="McWalters J."/>
            <person name="Meijer H.J."/>
            <person name="Morgan W."/>
            <person name="Morris P.F."/>
            <person name="Munro C.A."/>
            <person name="O'Neill K."/>
            <person name="Ospina-Giraldo M."/>
            <person name="Pinzon A."/>
            <person name="Pritchard L."/>
            <person name="Ramsahoye B."/>
            <person name="Ren Q."/>
            <person name="Restrepo S."/>
            <person name="Roy S."/>
            <person name="Sadanandom A."/>
            <person name="Savidor A."/>
            <person name="Schornack S."/>
            <person name="Schwartz D.C."/>
            <person name="Schumann U.D."/>
            <person name="Schwessinger B."/>
            <person name="Seyer L."/>
            <person name="Sharpe T."/>
            <person name="Silvar C."/>
            <person name="Song J."/>
            <person name="Studholme D.J."/>
            <person name="Sykes S."/>
            <person name="Thines M."/>
            <person name="van de Vondervoort P.J."/>
            <person name="Phuntumart V."/>
            <person name="Wawra S."/>
            <person name="Weide R."/>
            <person name="Win J."/>
            <person name="Young C."/>
            <person name="Zhou S."/>
            <person name="Fry W."/>
            <person name="Meyers B.C."/>
            <person name="van West P."/>
            <person name="Ristaino J."/>
            <person name="Govers F."/>
            <person name="Birch P.R."/>
            <person name="Whisson S.C."/>
            <person name="Judelson H.S."/>
            <person name="Nusbaum C."/>
        </authorList>
    </citation>
    <scope>NUCLEOTIDE SEQUENCE [LARGE SCALE GENOMIC DNA]</scope>
    <source>
        <strain evidence="2">T30-4</strain>
    </source>
</reference>
<dbReference type="InterPro" id="IPR011990">
    <property type="entry name" value="TPR-like_helical_dom_sf"/>
</dbReference>
<dbReference type="Gene3D" id="1.25.40.10">
    <property type="entry name" value="Tetratricopeptide repeat domain"/>
    <property type="match status" value="1"/>
</dbReference>
<evidence type="ECO:0008006" key="3">
    <source>
        <dbReference type="Google" id="ProtNLM"/>
    </source>
</evidence>
<evidence type="ECO:0000313" key="2">
    <source>
        <dbReference type="Proteomes" id="UP000006643"/>
    </source>
</evidence>